<feature type="transmembrane region" description="Helical" evidence="1">
    <location>
        <begin position="119"/>
        <end position="140"/>
    </location>
</feature>
<feature type="domain" description="EAL" evidence="2">
    <location>
        <begin position="578"/>
        <end position="831"/>
    </location>
</feature>
<dbReference type="SMART" id="SM00052">
    <property type="entry name" value="EAL"/>
    <property type="match status" value="1"/>
</dbReference>
<dbReference type="SUPFAM" id="SSF141868">
    <property type="entry name" value="EAL domain-like"/>
    <property type="match status" value="1"/>
</dbReference>
<organism evidence="4 5">
    <name type="scientific">Geodermatophilus telluris</name>
    <dbReference type="NCBI Taxonomy" id="1190417"/>
    <lineage>
        <taxon>Bacteria</taxon>
        <taxon>Bacillati</taxon>
        <taxon>Actinomycetota</taxon>
        <taxon>Actinomycetes</taxon>
        <taxon>Geodermatophilales</taxon>
        <taxon>Geodermatophilaceae</taxon>
        <taxon>Geodermatophilus</taxon>
    </lineage>
</organism>
<dbReference type="SUPFAM" id="SSF55781">
    <property type="entry name" value="GAF domain-like"/>
    <property type="match status" value="1"/>
</dbReference>
<dbReference type="PROSITE" id="PS50883">
    <property type="entry name" value="EAL"/>
    <property type="match status" value="1"/>
</dbReference>
<reference evidence="5" key="1">
    <citation type="submission" date="2016-10" db="EMBL/GenBank/DDBJ databases">
        <authorList>
            <person name="Varghese N."/>
            <person name="Submissions S."/>
        </authorList>
    </citation>
    <scope>NUCLEOTIDE SEQUENCE [LARGE SCALE GENOMIC DNA]</scope>
    <source>
        <strain evidence="5">DSM 45421</strain>
    </source>
</reference>
<evidence type="ECO:0000313" key="4">
    <source>
        <dbReference type="EMBL" id="SDC11465.1"/>
    </source>
</evidence>
<dbReference type="Pfam" id="PF00990">
    <property type="entry name" value="GGDEF"/>
    <property type="match status" value="1"/>
</dbReference>
<dbReference type="SUPFAM" id="SSF55073">
    <property type="entry name" value="Nucleotide cyclase"/>
    <property type="match status" value="1"/>
</dbReference>
<feature type="transmembrane region" description="Helical" evidence="1">
    <location>
        <begin position="49"/>
        <end position="71"/>
    </location>
</feature>
<feature type="domain" description="GGDEF" evidence="3">
    <location>
        <begin position="438"/>
        <end position="570"/>
    </location>
</feature>
<dbReference type="Gene3D" id="3.30.450.40">
    <property type="match status" value="1"/>
</dbReference>
<feature type="transmembrane region" description="Helical" evidence="1">
    <location>
        <begin position="188"/>
        <end position="209"/>
    </location>
</feature>
<dbReference type="InterPro" id="IPR029787">
    <property type="entry name" value="Nucleotide_cyclase"/>
</dbReference>
<dbReference type="CDD" id="cd01949">
    <property type="entry name" value="GGDEF"/>
    <property type="match status" value="1"/>
</dbReference>
<keyword evidence="5" id="KW-1185">Reference proteome</keyword>
<dbReference type="STRING" id="1190417.SAMN05660690_0580"/>
<evidence type="ECO:0000256" key="1">
    <source>
        <dbReference type="SAM" id="Phobius"/>
    </source>
</evidence>
<dbReference type="GO" id="GO:0071111">
    <property type="term" value="F:cyclic-guanylate-specific phosphodiesterase activity"/>
    <property type="evidence" value="ECO:0007669"/>
    <property type="project" value="InterPro"/>
</dbReference>
<dbReference type="Gene3D" id="3.20.20.450">
    <property type="entry name" value="EAL domain"/>
    <property type="match status" value="1"/>
</dbReference>
<keyword evidence="1" id="KW-0472">Membrane</keyword>
<dbReference type="Proteomes" id="UP000199416">
    <property type="component" value="Unassembled WGS sequence"/>
</dbReference>
<dbReference type="CDD" id="cd01948">
    <property type="entry name" value="EAL"/>
    <property type="match status" value="1"/>
</dbReference>
<dbReference type="InterPro" id="IPR043128">
    <property type="entry name" value="Rev_trsase/Diguanyl_cyclase"/>
</dbReference>
<dbReference type="AlphaFoldDB" id="A0A1G6IZJ5"/>
<dbReference type="SMART" id="SM00267">
    <property type="entry name" value="GGDEF"/>
    <property type="match status" value="1"/>
</dbReference>
<dbReference type="InterPro" id="IPR050706">
    <property type="entry name" value="Cyclic-di-GMP_PDE-like"/>
</dbReference>
<dbReference type="RefSeq" id="WP_425402609.1">
    <property type="nucleotide sequence ID" value="NZ_FMZF01000001.1"/>
</dbReference>
<feature type="transmembrane region" description="Helical" evidence="1">
    <location>
        <begin position="22"/>
        <end position="42"/>
    </location>
</feature>
<proteinExistence type="predicted"/>
<dbReference type="InterPro" id="IPR000160">
    <property type="entry name" value="GGDEF_dom"/>
</dbReference>
<feature type="transmembrane region" description="Helical" evidence="1">
    <location>
        <begin position="83"/>
        <end position="107"/>
    </location>
</feature>
<dbReference type="PANTHER" id="PTHR33121">
    <property type="entry name" value="CYCLIC DI-GMP PHOSPHODIESTERASE PDEF"/>
    <property type="match status" value="1"/>
</dbReference>
<sequence length="849" mass="90811">MTLASPELRAPARRIAAPVDPWVLAAAAGLLALVLAVVVFAGDPGEFRLLPALVVTVAFLVTETVTLHVEFRRQTWLWSVSELALTIALVVVGGLWAALARAVGLGLSLALQRSTPAKAVFNVAVGVIEVAVAFAVLAAFPHGDLGSPVSWLALMVAVLAADVIGTLLVIAAIRLTGGNPGRAMWQELLLPVAVVAPFAVSVAVVTLLLLSLNPWASVLMVPAGLAVVLLFRRFAATAREERSLQQVYAFARRVEQIPSDQDGPRWIVEAVKELLNADKVALWLPPYLDDEPRLVVAGDGGTTWYDGPGDPEDLIRRRALEPGASGPVLVAASRLDAESAALARRGAQEVLGAPVTTAAGEPGYLEVCDRRSDVVSFSEGDRSALDSMLTHVNAAIRQQQLLTQIRYDADHDRLTGLPNRQRLAAEIDQLLHADPVGARAGLVLAGLDNHTEIVDTLGHAAADELLLVTAGLLREHAPADAVVARMEGPQFAVLLPGLSQVAAERAARRLREATSTRARVAGLDLEVTLTVGVAAAPAHGTDSGTLMQRADVALLAAASESGGVASYHQVLDQQSLRRLQLGTELEQAMADGQISVVFQPIIDARTSDIVSAETLVRWAHPRFGAIPPDDFIHLAEQIGRIGPLTDHVLDLALARCRRWLDQDIALSVAVNLSARCLSEPDLVERVQRALRRHGVPGELLILELTEGSVVDDSVRSSTVLADLHALGLRLSMDDFGTGYSSLSQLRQLPIDEVKIDKSFVLGMSTSQGESFIARSIIELAHNLGLRVVAEGVEDELTRKLLTEMGCDKLQGFLISRPLPDDKLEKWLLARTGVRSAAPGAQHRRLFVRV</sequence>
<dbReference type="EMBL" id="FMZF01000001">
    <property type="protein sequence ID" value="SDC11465.1"/>
    <property type="molecule type" value="Genomic_DNA"/>
</dbReference>
<evidence type="ECO:0000313" key="5">
    <source>
        <dbReference type="Proteomes" id="UP000199416"/>
    </source>
</evidence>
<name>A0A1G6IZJ5_9ACTN</name>
<evidence type="ECO:0000259" key="3">
    <source>
        <dbReference type="PROSITE" id="PS50887"/>
    </source>
</evidence>
<dbReference type="PROSITE" id="PS50887">
    <property type="entry name" value="GGDEF"/>
    <property type="match status" value="1"/>
</dbReference>
<evidence type="ECO:0000259" key="2">
    <source>
        <dbReference type="PROSITE" id="PS50883"/>
    </source>
</evidence>
<dbReference type="InterPro" id="IPR001633">
    <property type="entry name" value="EAL_dom"/>
</dbReference>
<accession>A0A1G6IZJ5</accession>
<dbReference type="NCBIfam" id="TIGR00254">
    <property type="entry name" value="GGDEF"/>
    <property type="match status" value="1"/>
</dbReference>
<gene>
    <name evidence="4" type="ORF">SAMN05660690_0580</name>
</gene>
<protein>
    <submittedName>
        <fullName evidence="4">Diguanylate cyclase (GGDEF) domain-containing protein</fullName>
    </submittedName>
</protein>
<dbReference type="InterPro" id="IPR035919">
    <property type="entry name" value="EAL_sf"/>
</dbReference>
<keyword evidence="1" id="KW-0812">Transmembrane</keyword>
<dbReference type="PANTHER" id="PTHR33121:SF19">
    <property type="entry name" value="CYCLIC DI-GMP PHOSPHODIESTERASE PA2567"/>
    <property type="match status" value="1"/>
</dbReference>
<feature type="transmembrane region" description="Helical" evidence="1">
    <location>
        <begin position="152"/>
        <end position="176"/>
    </location>
</feature>
<dbReference type="Gene3D" id="3.30.70.270">
    <property type="match status" value="1"/>
</dbReference>
<keyword evidence="1" id="KW-1133">Transmembrane helix</keyword>
<dbReference type="Pfam" id="PF00563">
    <property type="entry name" value="EAL"/>
    <property type="match status" value="1"/>
</dbReference>
<dbReference type="InterPro" id="IPR029016">
    <property type="entry name" value="GAF-like_dom_sf"/>
</dbReference>